<dbReference type="EMBL" id="WNKX01000017">
    <property type="protein sequence ID" value="MTW12845.1"/>
    <property type="molecule type" value="Genomic_DNA"/>
</dbReference>
<dbReference type="OrthoDB" id="8773752at2"/>
<dbReference type="Proteomes" id="UP000472320">
    <property type="component" value="Unassembled WGS sequence"/>
</dbReference>
<accession>A0A6L6QKZ2</accession>
<evidence type="ECO:0000313" key="1">
    <source>
        <dbReference type="EMBL" id="MTW12845.1"/>
    </source>
</evidence>
<protein>
    <recommendedName>
        <fullName evidence="3">Tetratricopeptide repeat protein</fullName>
    </recommendedName>
</protein>
<keyword evidence="2" id="KW-1185">Reference proteome</keyword>
<dbReference type="RefSeq" id="WP_155455784.1">
    <property type="nucleotide sequence ID" value="NZ_WNKX01000017.1"/>
</dbReference>
<sequence length="315" mass="33589">MIRFLSLVDESIVNKSAACDDYLPGNQTGTHVTFNRGLSLLSLLSLLAACATAQADCPTTLPLKGVINLDNCYPIGADCVPAAEALYQYTLASPDVGDEVLSISLHGSPWHFYGPDSRIMTIENMAGMVKQQGSKIHEVILMASWSGASPDKHRRSLAQQLSSALGDMKVSGPNGFLWYEKDGKTAVTQQAFTVFKTGPYAVKKGEKVMASLVEGWPAQFEDTFAKQRDAQGLLRAGVGHEVFSLCPSRALAAFDASAALGNPIAAYNAAILRLERGDSGDREAALALLRKAATAGDRPSATLLEQTTLRSKGKP</sequence>
<dbReference type="Gene3D" id="1.25.40.10">
    <property type="entry name" value="Tetratricopeptide repeat domain"/>
    <property type="match status" value="1"/>
</dbReference>
<comment type="caution">
    <text evidence="1">The sequence shown here is derived from an EMBL/GenBank/DDBJ whole genome shotgun (WGS) entry which is preliminary data.</text>
</comment>
<organism evidence="1 2">
    <name type="scientific">Massilia eburnea</name>
    <dbReference type="NCBI Taxonomy" id="1776165"/>
    <lineage>
        <taxon>Bacteria</taxon>
        <taxon>Pseudomonadati</taxon>
        <taxon>Pseudomonadota</taxon>
        <taxon>Betaproteobacteria</taxon>
        <taxon>Burkholderiales</taxon>
        <taxon>Oxalobacteraceae</taxon>
        <taxon>Telluria group</taxon>
        <taxon>Massilia</taxon>
    </lineage>
</organism>
<evidence type="ECO:0008006" key="3">
    <source>
        <dbReference type="Google" id="ProtNLM"/>
    </source>
</evidence>
<reference evidence="1 2" key="1">
    <citation type="submission" date="2019-11" db="EMBL/GenBank/DDBJ databases">
        <title>Type strains purchased from KCTC, JCM and DSMZ.</title>
        <authorList>
            <person name="Lu H."/>
        </authorList>
    </citation>
    <scope>NUCLEOTIDE SEQUENCE [LARGE SCALE GENOMIC DNA]</scope>
    <source>
        <strain evidence="1 2">JCM 31587</strain>
    </source>
</reference>
<dbReference type="AlphaFoldDB" id="A0A6L6QKZ2"/>
<proteinExistence type="predicted"/>
<gene>
    <name evidence="1" type="ORF">GM658_19745</name>
</gene>
<name>A0A6L6QKZ2_9BURK</name>
<evidence type="ECO:0000313" key="2">
    <source>
        <dbReference type="Proteomes" id="UP000472320"/>
    </source>
</evidence>
<dbReference type="InterPro" id="IPR011990">
    <property type="entry name" value="TPR-like_helical_dom_sf"/>
</dbReference>